<evidence type="ECO:0000256" key="1">
    <source>
        <dbReference type="SAM" id="Coils"/>
    </source>
</evidence>
<reference evidence="2 3" key="1">
    <citation type="journal article" date="2023" name="BMC Biol.">
        <title>The compact genome of the sponge Oopsacas minuta (Hexactinellida) is lacking key metazoan core genes.</title>
        <authorList>
            <person name="Santini S."/>
            <person name="Schenkelaars Q."/>
            <person name="Jourda C."/>
            <person name="Duchesne M."/>
            <person name="Belahbib H."/>
            <person name="Rocher C."/>
            <person name="Selva M."/>
            <person name="Riesgo A."/>
            <person name="Vervoort M."/>
            <person name="Leys S.P."/>
            <person name="Kodjabachian L."/>
            <person name="Le Bivic A."/>
            <person name="Borchiellini C."/>
            <person name="Claverie J.M."/>
            <person name="Renard E."/>
        </authorList>
    </citation>
    <scope>NUCLEOTIDE SEQUENCE [LARGE SCALE GENOMIC DNA]</scope>
    <source>
        <strain evidence="2">SPO-2</strain>
    </source>
</reference>
<keyword evidence="3" id="KW-1185">Reference proteome</keyword>
<dbReference type="Proteomes" id="UP001165289">
    <property type="component" value="Unassembled WGS sequence"/>
</dbReference>
<comment type="caution">
    <text evidence="2">The sequence shown here is derived from an EMBL/GenBank/DDBJ whole genome shotgun (WGS) entry which is preliminary data.</text>
</comment>
<dbReference type="EMBL" id="JAKMXF010000066">
    <property type="protein sequence ID" value="KAI6659126.1"/>
    <property type="molecule type" value="Genomic_DNA"/>
</dbReference>
<evidence type="ECO:0000313" key="3">
    <source>
        <dbReference type="Proteomes" id="UP001165289"/>
    </source>
</evidence>
<evidence type="ECO:0000313" key="2">
    <source>
        <dbReference type="EMBL" id="KAI6659126.1"/>
    </source>
</evidence>
<sequence>MAGKEQNDKDEELTGPLEKIKMEIQKVSGWKSEMEKEEEESIAHIAKRYAVLLSTLEKRRDKLIGNTKKKYALAFYEADQQISELETCLSSHLELVEQQMVDVKDVSAVSLQSLEGKLKDWKLKLKDSEQKLDSCSQEFSFNYNLSRIMLDRHEVNCLLENVGTSNVDIGCTVEEHVLSGIHGHSILLDMCIDVNTGTYYFLKQDTGQCAEIAVCTFDRQKLNALNVIQIDRAFSGSFWSLGKKKPIPHSITINSRHLFVSFQHESAVVIMTRAGEYIDTMSIDKCKNPLNLSMVKGLASDLEDYVLICDSGNDRVLILQPDLKATFPISHNRNSIPYLCAPEKVSSAGHQKLVVLHKGYPPLHIYNFHGEVIALFGALGSGMNRFVPQNLCWIPQRKNIPELFLCVGDYGPLPDYVIGFDLSEGIVYHFGSVDPDRIEGTVTPPAILADPNGIVLLTISDRNILFVIRNNSEFFSCNKEN</sequence>
<name>A0AAV7KFI8_9METZ</name>
<dbReference type="Gene3D" id="2.120.10.30">
    <property type="entry name" value="TolB, C-terminal domain"/>
    <property type="match status" value="1"/>
</dbReference>
<protein>
    <submittedName>
        <fullName evidence="2">Uncharacterized protein</fullName>
    </submittedName>
</protein>
<gene>
    <name evidence="2" type="ORF">LOD99_14802</name>
</gene>
<accession>A0AAV7KFI8</accession>
<proteinExistence type="predicted"/>
<feature type="coiled-coil region" evidence="1">
    <location>
        <begin position="111"/>
        <end position="138"/>
    </location>
</feature>
<organism evidence="2 3">
    <name type="scientific">Oopsacas minuta</name>
    <dbReference type="NCBI Taxonomy" id="111878"/>
    <lineage>
        <taxon>Eukaryota</taxon>
        <taxon>Metazoa</taxon>
        <taxon>Porifera</taxon>
        <taxon>Hexactinellida</taxon>
        <taxon>Hexasterophora</taxon>
        <taxon>Lyssacinosida</taxon>
        <taxon>Leucopsacidae</taxon>
        <taxon>Oopsacas</taxon>
    </lineage>
</organism>
<keyword evidence="1" id="KW-0175">Coiled coil</keyword>
<dbReference type="AlphaFoldDB" id="A0AAV7KFI8"/>
<dbReference type="SUPFAM" id="SSF101898">
    <property type="entry name" value="NHL repeat"/>
    <property type="match status" value="1"/>
</dbReference>
<dbReference type="InterPro" id="IPR011042">
    <property type="entry name" value="6-blade_b-propeller_TolB-like"/>
</dbReference>